<comment type="similarity">
    <text evidence="11">Belongs to the chloride channel (TC 2.A.49) family.</text>
</comment>
<feature type="transmembrane region" description="Helical" evidence="11">
    <location>
        <begin position="111"/>
        <end position="138"/>
    </location>
</feature>
<dbReference type="AlphaFoldDB" id="A0A6P8HDF9"/>
<evidence type="ECO:0000256" key="2">
    <source>
        <dbReference type="ARBA" id="ARBA00022448"/>
    </source>
</evidence>
<evidence type="ECO:0000256" key="9">
    <source>
        <dbReference type="ARBA" id="ARBA00023214"/>
    </source>
</evidence>
<sequence length="895" mass="100192">MASINDIDRKDYQEMGMEMKKTLHSQQKKELPRKDYESLDYDVCYNHPFSEMMKSKETMPLVHQNLMRWIVTFIIGVLTGLVAVFIDFFVRHLTNWKFSVIETSIKHCTPAGCLIITLLIMLLFNVGFTMIASALTIIEPVAAGSGIPEIKCYLNGIKVPHVVRLKTLISKAVGVLFSVAGGLFVGKEGPMIHSGAIIGAGVPQFQSIAFRRIKFNFPYFRTDRDKRDFVSGGAAAGVAAAFGAPIGGVLFSLEEGSSFWNQSLTWRTFFCSMSATFTLNFFLSGITGYGWGTFNQPGLINFGIFQCNKKGGEKCDLWNIQDLLIFIVMGFVGGLLGAWFNALNKDLTKHRILHVNSKSKIVRLLEAVLVALGTTCIAFFCPIYLGTCKKLPQVTHSLNETKNYFCSEGEYNDMATLFFNSQEGAIKQLFHLDGAFSLTSLGIFFTCFYFLACWTYGASVPSGLFVPCLLCGASYGRFVGELLRSYANYDHTYHGTFALIGAASFLGGVVRMTISLTVILIESTNEISYGLPIMITLMVAKWSGDLFNEGLYDIHIKLKSIPLLEWSAPLEMYKLKAQHIMESCLSYLYPHTRVHSIIGILKTTAHNAFPVVTVDKALPLTPKDYDYPGNPISSNEEYARSKTMSFVLSEQRVRSATQEDPHEGEDLGQVESTVRLLPRQPQRHDCTDRYSSNSSIHSASAPSESFMKHARPRHNFNFGGIEEEASNSMDIDEHSEDSHHNQITSSSVNVTADMSTSGEQQLITLHGIILRSQLVTLLKKKIFYLEAEGSSSQPQVNFSGMTEDYPRFPDIYTIPLSRRDREKIVDVTPYMNPCPYVVFPWTPVPLVFNLFRTMGLRHLPVVNNKGQLVGIITRANLTHEYMEQCLENLENSHEH</sequence>
<dbReference type="RefSeq" id="XP_031554444.1">
    <property type="nucleotide sequence ID" value="XM_031698584.1"/>
</dbReference>
<evidence type="ECO:0000256" key="4">
    <source>
        <dbReference type="ARBA" id="ARBA00022737"/>
    </source>
</evidence>
<evidence type="ECO:0000256" key="8">
    <source>
        <dbReference type="ARBA" id="ARBA00023136"/>
    </source>
</evidence>
<dbReference type="InterPro" id="IPR046342">
    <property type="entry name" value="CBS_dom_sf"/>
</dbReference>
<feature type="transmembrane region" description="Helical" evidence="11">
    <location>
        <begin position="463"/>
        <end position="483"/>
    </location>
</feature>
<dbReference type="Proteomes" id="UP000515163">
    <property type="component" value="Unplaced"/>
</dbReference>
<keyword evidence="14" id="KW-1185">Reference proteome</keyword>
<dbReference type="PRINTS" id="PR01117">
    <property type="entry name" value="CLCHANNEL6"/>
</dbReference>
<keyword evidence="2 11" id="KW-0813">Transport</keyword>
<gene>
    <name evidence="15" type="primary">LOC116291414</name>
</gene>
<dbReference type="CDD" id="cd04591">
    <property type="entry name" value="CBS_pair_voltage-gated_CLC_euk_bac"/>
    <property type="match status" value="1"/>
</dbReference>
<dbReference type="InParanoid" id="A0A6P8HDF9"/>
<evidence type="ECO:0000256" key="1">
    <source>
        <dbReference type="ARBA" id="ARBA00004141"/>
    </source>
</evidence>
<organism evidence="14 15">
    <name type="scientific">Actinia tenebrosa</name>
    <name type="common">Australian red waratah sea anemone</name>
    <dbReference type="NCBI Taxonomy" id="6105"/>
    <lineage>
        <taxon>Eukaryota</taxon>
        <taxon>Metazoa</taxon>
        <taxon>Cnidaria</taxon>
        <taxon>Anthozoa</taxon>
        <taxon>Hexacorallia</taxon>
        <taxon>Actiniaria</taxon>
        <taxon>Actiniidae</taxon>
        <taxon>Actinia</taxon>
    </lineage>
</organism>
<evidence type="ECO:0000256" key="3">
    <source>
        <dbReference type="ARBA" id="ARBA00022692"/>
    </source>
</evidence>
<keyword evidence="6 11" id="KW-0406">Ion transport</keyword>
<keyword evidence="3 11" id="KW-0812">Transmembrane</keyword>
<dbReference type="OrthoDB" id="428525at2759"/>
<evidence type="ECO:0000256" key="11">
    <source>
        <dbReference type="RuleBase" id="RU361221"/>
    </source>
</evidence>
<dbReference type="Pfam" id="PF00571">
    <property type="entry name" value="CBS"/>
    <property type="match status" value="1"/>
</dbReference>
<feature type="transmembrane region" description="Helical" evidence="11">
    <location>
        <begin position="229"/>
        <end position="252"/>
    </location>
</feature>
<dbReference type="PANTHER" id="PTHR11689">
    <property type="entry name" value="CHLORIDE CHANNEL PROTEIN CLC FAMILY MEMBER"/>
    <property type="match status" value="1"/>
</dbReference>
<dbReference type="CDD" id="cd03685">
    <property type="entry name" value="ClC_6_like"/>
    <property type="match status" value="1"/>
</dbReference>
<dbReference type="PROSITE" id="PS51371">
    <property type="entry name" value="CBS"/>
    <property type="match status" value="1"/>
</dbReference>
<dbReference type="GeneID" id="116291414"/>
<dbReference type="Gene3D" id="3.10.580.10">
    <property type="entry name" value="CBS-domain"/>
    <property type="match status" value="1"/>
</dbReference>
<accession>A0A6P8HDF9</accession>
<feature type="transmembrane region" description="Helical" evidence="11">
    <location>
        <begin position="323"/>
        <end position="341"/>
    </location>
</feature>
<protein>
    <recommendedName>
        <fullName evidence="11">Chloride channel protein</fullName>
    </recommendedName>
</protein>
<evidence type="ECO:0000256" key="12">
    <source>
        <dbReference type="SAM" id="MobiDB-lite"/>
    </source>
</evidence>
<feature type="transmembrane region" description="Helical" evidence="11">
    <location>
        <begin position="435"/>
        <end position="457"/>
    </location>
</feature>
<keyword evidence="7 10" id="KW-0129">CBS domain</keyword>
<feature type="region of interest" description="Disordered" evidence="12">
    <location>
        <begin position="650"/>
        <end position="706"/>
    </location>
</feature>
<evidence type="ECO:0000256" key="6">
    <source>
        <dbReference type="ARBA" id="ARBA00023065"/>
    </source>
</evidence>
<reference evidence="15" key="1">
    <citation type="submission" date="2025-08" db="UniProtKB">
        <authorList>
            <consortium name="RefSeq"/>
        </authorList>
    </citation>
    <scope>IDENTIFICATION</scope>
    <source>
        <tissue evidence="15">Tentacle</tissue>
    </source>
</reference>
<dbReference type="Pfam" id="PF00654">
    <property type="entry name" value="Voltage_CLC"/>
    <property type="match status" value="1"/>
</dbReference>
<dbReference type="GO" id="GO:0005247">
    <property type="term" value="F:voltage-gated chloride channel activity"/>
    <property type="evidence" value="ECO:0007669"/>
    <property type="project" value="InterPro"/>
</dbReference>
<keyword evidence="4" id="KW-0677">Repeat</keyword>
<feature type="transmembrane region" description="Helical" evidence="11">
    <location>
        <begin position="69"/>
        <end position="90"/>
    </location>
</feature>
<dbReference type="PANTHER" id="PTHR11689:SF158">
    <property type="entry name" value="H(+)_CL(-) EXCHANGE TRANSPORTER 6"/>
    <property type="match status" value="1"/>
</dbReference>
<evidence type="ECO:0000313" key="14">
    <source>
        <dbReference type="Proteomes" id="UP000515163"/>
    </source>
</evidence>
<feature type="compositionally biased region" description="Basic and acidic residues" evidence="12">
    <location>
        <begin position="651"/>
        <end position="665"/>
    </location>
</feature>
<name>A0A6P8HDF9_ACTTE</name>
<dbReference type="InterPro" id="IPR002248">
    <property type="entry name" value="Cl_channel-6"/>
</dbReference>
<comment type="subcellular location">
    <subcellularLocation>
        <location evidence="1 11">Membrane</location>
        <topology evidence="1 11">Multi-pass membrane protein</topology>
    </subcellularLocation>
</comment>
<keyword evidence="9 11" id="KW-0868">Chloride</keyword>
<feature type="transmembrane region" description="Helical" evidence="11">
    <location>
        <begin position="495"/>
        <end position="521"/>
    </location>
</feature>
<dbReference type="SUPFAM" id="SSF81340">
    <property type="entry name" value="Clc chloride channel"/>
    <property type="match status" value="1"/>
</dbReference>
<proteinExistence type="inferred from homology"/>
<feature type="domain" description="CBS" evidence="13">
    <location>
        <begin position="831"/>
        <end position="888"/>
    </location>
</feature>
<dbReference type="InterPro" id="IPR001807">
    <property type="entry name" value="ClC"/>
</dbReference>
<feature type="compositionally biased region" description="Low complexity" evidence="12">
    <location>
        <begin position="691"/>
        <end position="705"/>
    </location>
</feature>
<evidence type="ECO:0000256" key="10">
    <source>
        <dbReference type="PROSITE-ProRule" id="PRU00703"/>
    </source>
</evidence>
<dbReference type="SUPFAM" id="SSF54631">
    <property type="entry name" value="CBS-domain pair"/>
    <property type="match status" value="2"/>
</dbReference>
<dbReference type="InterPro" id="IPR000644">
    <property type="entry name" value="CBS_dom"/>
</dbReference>
<evidence type="ECO:0000259" key="13">
    <source>
        <dbReference type="PROSITE" id="PS51371"/>
    </source>
</evidence>
<dbReference type="InterPro" id="IPR014743">
    <property type="entry name" value="Cl-channel_core"/>
</dbReference>
<keyword evidence="8 11" id="KW-0472">Membrane</keyword>
<comment type="caution">
    <text evidence="11">Lacks conserved residue(s) required for the propagation of feature annotation.</text>
</comment>
<dbReference type="FunCoup" id="A0A6P8HDF9">
    <property type="interactions" value="973"/>
</dbReference>
<dbReference type="GO" id="GO:0005765">
    <property type="term" value="C:lysosomal membrane"/>
    <property type="evidence" value="ECO:0007669"/>
    <property type="project" value="TreeGrafter"/>
</dbReference>
<evidence type="ECO:0000313" key="15">
    <source>
        <dbReference type="RefSeq" id="XP_031554444.1"/>
    </source>
</evidence>
<dbReference type="SMART" id="SM00116">
    <property type="entry name" value="CBS"/>
    <property type="match status" value="1"/>
</dbReference>
<dbReference type="InterPro" id="IPR051280">
    <property type="entry name" value="Cl-channel/antiporter"/>
</dbReference>
<keyword evidence="5 11" id="KW-1133">Transmembrane helix</keyword>
<feature type="transmembrane region" description="Helical" evidence="11">
    <location>
        <begin position="361"/>
        <end position="385"/>
    </location>
</feature>
<dbReference type="Gene3D" id="1.10.3080.10">
    <property type="entry name" value="Clc chloride channel"/>
    <property type="match status" value="1"/>
</dbReference>
<evidence type="ECO:0000256" key="5">
    <source>
        <dbReference type="ARBA" id="ARBA00022989"/>
    </source>
</evidence>
<dbReference type="KEGG" id="aten:116291414"/>
<feature type="transmembrane region" description="Helical" evidence="11">
    <location>
        <begin position="527"/>
        <end position="547"/>
    </location>
</feature>
<evidence type="ECO:0000256" key="7">
    <source>
        <dbReference type="ARBA" id="ARBA00023122"/>
    </source>
</evidence>
<dbReference type="PRINTS" id="PR00762">
    <property type="entry name" value="CLCHANNEL"/>
</dbReference>